<organism evidence="1 2">
    <name type="scientific">Sorlinia euscelidii</name>
    <dbReference type="NCBI Taxonomy" id="3081148"/>
    <lineage>
        <taxon>Bacteria</taxon>
        <taxon>Pseudomonadati</taxon>
        <taxon>Pseudomonadota</taxon>
        <taxon>Alphaproteobacteria</taxon>
        <taxon>Acetobacterales</taxon>
        <taxon>Acetobacteraceae</taxon>
        <taxon>Sorlinia</taxon>
    </lineage>
</organism>
<name>A0ABU7U4P7_9PROT</name>
<evidence type="ECO:0000313" key="1">
    <source>
        <dbReference type="EMBL" id="MEE8658844.1"/>
    </source>
</evidence>
<dbReference type="EMBL" id="JAWJZY010000003">
    <property type="protein sequence ID" value="MEE8658844.1"/>
    <property type="molecule type" value="Genomic_DNA"/>
</dbReference>
<evidence type="ECO:0000313" key="2">
    <source>
        <dbReference type="Proteomes" id="UP001312908"/>
    </source>
</evidence>
<proteinExistence type="predicted"/>
<protein>
    <submittedName>
        <fullName evidence="1">Uncharacterized protein</fullName>
    </submittedName>
</protein>
<gene>
    <name evidence="1" type="ORF">DOFOFD_07450</name>
</gene>
<sequence length="100" mass="10941">MEIIAEALDYAVQLTQAACRGILGRCDLPDCALHSLIFLRDRCQLGFELLQFLRVAATKRARHFAAQPFKLPNARLESGGFPNQGSVFFAKRGGGACCLV</sequence>
<reference evidence="1 2" key="1">
    <citation type="submission" date="2023-10" db="EMBL/GenBank/DDBJ databases">
        <title>Sorlinia euscelidii gen. nov., sp. nov., an acetic acid bacteria isolated from the gut of Euscelidius variegatus emitter.</title>
        <authorList>
            <person name="Michoud G."/>
            <person name="Marasco R."/>
            <person name="Seferji K."/>
            <person name="Gonella E."/>
            <person name="Garuglieri E."/>
            <person name="Alma A."/>
            <person name="Mapelli F."/>
            <person name="Borin S."/>
            <person name="Daffonchio D."/>
            <person name="Crotti E."/>
        </authorList>
    </citation>
    <scope>NUCLEOTIDE SEQUENCE [LARGE SCALE GENOMIC DNA]</scope>
    <source>
        <strain evidence="1 2">EV16P</strain>
    </source>
</reference>
<keyword evidence="2" id="KW-1185">Reference proteome</keyword>
<comment type="caution">
    <text evidence="1">The sequence shown here is derived from an EMBL/GenBank/DDBJ whole genome shotgun (WGS) entry which is preliminary data.</text>
</comment>
<accession>A0ABU7U4P7</accession>
<dbReference type="Proteomes" id="UP001312908">
    <property type="component" value="Unassembled WGS sequence"/>
</dbReference>